<feature type="domain" description="C2H2-type" evidence="2">
    <location>
        <begin position="10"/>
        <end position="31"/>
    </location>
</feature>
<dbReference type="EMBL" id="BMAV01000977">
    <property type="protein sequence ID" value="GFY38668.1"/>
    <property type="molecule type" value="Genomic_DNA"/>
</dbReference>
<feature type="region of interest" description="Disordered" evidence="1">
    <location>
        <begin position="105"/>
        <end position="133"/>
    </location>
</feature>
<evidence type="ECO:0000256" key="1">
    <source>
        <dbReference type="SAM" id="MobiDB-lite"/>
    </source>
</evidence>
<reference evidence="3" key="1">
    <citation type="submission" date="2020-08" db="EMBL/GenBank/DDBJ databases">
        <title>Multicomponent nature underlies the extraordinary mechanical properties of spider dragline silk.</title>
        <authorList>
            <person name="Kono N."/>
            <person name="Nakamura H."/>
            <person name="Mori M."/>
            <person name="Yoshida Y."/>
            <person name="Ohtoshi R."/>
            <person name="Malay A.D."/>
            <person name="Moran D.A.P."/>
            <person name="Tomita M."/>
            <person name="Numata K."/>
            <person name="Arakawa K."/>
        </authorList>
    </citation>
    <scope>NUCLEOTIDE SEQUENCE</scope>
</reference>
<proteinExistence type="predicted"/>
<dbReference type="AlphaFoldDB" id="A0A8X6WNY3"/>
<feature type="compositionally biased region" description="Polar residues" evidence="1">
    <location>
        <begin position="105"/>
        <end position="114"/>
    </location>
</feature>
<evidence type="ECO:0000313" key="3">
    <source>
        <dbReference type="EMBL" id="GFY38668.1"/>
    </source>
</evidence>
<evidence type="ECO:0000259" key="2">
    <source>
        <dbReference type="PROSITE" id="PS00028"/>
    </source>
</evidence>
<dbReference type="InterPro" id="IPR013087">
    <property type="entry name" value="Znf_C2H2_type"/>
</dbReference>
<keyword evidence="4" id="KW-1185">Reference proteome</keyword>
<evidence type="ECO:0000313" key="4">
    <source>
        <dbReference type="Proteomes" id="UP000886998"/>
    </source>
</evidence>
<protein>
    <submittedName>
        <fullName evidence="3">Zinc finger protein</fullName>
    </submittedName>
</protein>
<sequence>MDRLKGEYRCDSCKLQFKHYKQFLSHKYLNHDKQELQREIDSESEASQNFSNNFKSSCEIQIGKTPLKEQLKNNERTDSSEDFYNPLFDSRDYESIQFHHGLLTESTATPTSFESAKEQSQEPRSRCHSNPEIITNERSLSLKYNQTEICRLEGNIGINRSETSKLSEGNQMQIYTQRMSEQFNQNQSSTTEYGQMHGHYPQTNVNLPSASFVMRAKIDIIPQYNTALFFEYNPLQFKGCKMNQHFNTNQILMPLGYRQKEFDSYELYRRCKTNLLSMSLESREIDLSTHLMNQQVNANPKDVTDAHVDSPLPERSSPPQHRIFNKMDLSLQQNSIKSRRKFYSVDRSNIIYGKPNTTENVEKSSAIFSNVTQNEIVENDKSFASNSSLKNSNAHSLDTSKRRERYGLLLNNKMNYIQDQFYNESTHECRSVENELERNLGPNRYSYVDIGEDPKDCYGFENEFIQKLDLVKNPDLRISPEFKIVNKLYKT</sequence>
<name>A0A8X6WNY3_9ARAC</name>
<dbReference type="Proteomes" id="UP000886998">
    <property type="component" value="Unassembled WGS sequence"/>
</dbReference>
<feature type="region of interest" description="Disordered" evidence="1">
    <location>
        <begin position="301"/>
        <end position="321"/>
    </location>
</feature>
<dbReference type="PROSITE" id="PS00028">
    <property type="entry name" value="ZINC_FINGER_C2H2_1"/>
    <property type="match status" value="1"/>
</dbReference>
<gene>
    <name evidence="3" type="primary">NCL1_12112</name>
    <name evidence="3" type="ORF">TNIN_419301</name>
</gene>
<organism evidence="3 4">
    <name type="scientific">Trichonephila inaurata madagascariensis</name>
    <dbReference type="NCBI Taxonomy" id="2747483"/>
    <lineage>
        <taxon>Eukaryota</taxon>
        <taxon>Metazoa</taxon>
        <taxon>Ecdysozoa</taxon>
        <taxon>Arthropoda</taxon>
        <taxon>Chelicerata</taxon>
        <taxon>Arachnida</taxon>
        <taxon>Araneae</taxon>
        <taxon>Araneomorphae</taxon>
        <taxon>Entelegynae</taxon>
        <taxon>Araneoidea</taxon>
        <taxon>Nephilidae</taxon>
        <taxon>Trichonephila</taxon>
        <taxon>Trichonephila inaurata</taxon>
    </lineage>
</organism>
<feature type="compositionally biased region" description="Basic and acidic residues" evidence="1">
    <location>
        <begin position="115"/>
        <end position="125"/>
    </location>
</feature>
<comment type="caution">
    <text evidence="3">The sequence shown here is derived from an EMBL/GenBank/DDBJ whole genome shotgun (WGS) entry which is preliminary data.</text>
</comment>
<accession>A0A8X6WNY3</accession>